<dbReference type="Gene3D" id="3.40.50.2020">
    <property type="match status" value="1"/>
</dbReference>
<comment type="caution">
    <text evidence="2">The sequence shown here is derived from an EMBL/GenBank/DDBJ whole genome shotgun (WGS) entry which is preliminary data.</text>
</comment>
<reference evidence="2 3" key="1">
    <citation type="submission" date="2018-11" db="EMBL/GenBank/DDBJ databases">
        <title>Genomic analysis of Haloarcula hispanica CBA1121.</title>
        <authorList>
            <person name="Kim Y.B."/>
            <person name="Roh S.W."/>
        </authorList>
    </citation>
    <scope>NUCLEOTIDE SEQUENCE [LARGE SCALE GENOMIC DNA]</scope>
    <source>
        <strain evidence="2 3">CBA1121</strain>
    </source>
</reference>
<organism evidence="2 3">
    <name type="scientific">Haloarcula hispanica</name>
    <dbReference type="NCBI Taxonomy" id="51589"/>
    <lineage>
        <taxon>Archaea</taxon>
        <taxon>Methanobacteriati</taxon>
        <taxon>Methanobacteriota</taxon>
        <taxon>Stenosarchaea group</taxon>
        <taxon>Halobacteria</taxon>
        <taxon>Halobacteriales</taxon>
        <taxon>Haloarculaceae</taxon>
        <taxon>Haloarcula</taxon>
    </lineage>
</organism>
<comment type="similarity">
    <text evidence="1">Belongs to the ComF/GntX family.</text>
</comment>
<dbReference type="InterPro" id="IPR000836">
    <property type="entry name" value="PRTase_dom"/>
</dbReference>
<dbReference type="EMBL" id="RQWK01000001">
    <property type="protein sequence ID" value="KAA9410968.1"/>
    <property type="molecule type" value="Genomic_DNA"/>
</dbReference>
<gene>
    <name evidence="2" type="ORF">EGO51_14520</name>
</gene>
<dbReference type="PANTHER" id="PTHR47505">
    <property type="entry name" value="DNA UTILIZATION PROTEIN YHGH"/>
    <property type="match status" value="1"/>
</dbReference>
<dbReference type="Proteomes" id="UP000326244">
    <property type="component" value="Unassembled WGS sequence"/>
</dbReference>
<dbReference type="RefSeq" id="WP_151103848.1">
    <property type="nucleotide sequence ID" value="NZ_RQWK01000001.1"/>
</dbReference>
<evidence type="ECO:0000313" key="3">
    <source>
        <dbReference type="Proteomes" id="UP000326244"/>
    </source>
</evidence>
<dbReference type="SUPFAM" id="SSF53271">
    <property type="entry name" value="PRTase-like"/>
    <property type="match status" value="1"/>
</dbReference>
<dbReference type="CDD" id="cd06223">
    <property type="entry name" value="PRTases_typeI"/>
    <property type="match status" value="1"/>
</dbReference>
<proteinExistence type="inferred from homology"/>
<evidence type="ECO:0000256" key="1">
    <source>
        <dbReference type="ARBA" id="ARBA00008007"/>
    </source>
</evidence>
<evidence type="ECO:0000313" key="2">
    <source>
        <dbReference type="EMBL" id="KAA9410968.1"/>
    </source>
</evidence>
<dbReference type="InterPro" id="IPR051910">
    <property type="entry name" value="ComF/GntX_DNA_util-trans"/>
</dbReference>
<sequence length="240" mass="26827">MAEYEIIKENVTKIGEIDGRNLWRPKYRCQNCSKAIQKQYLRTSGECYHCNEEDVAVGNYISKVFAMTFYASDAEYTEFEEAIFDLKDELEYVSEFTDILEKGFNEYSLSNSDLIVVPPSGTAESDEQNHMKSIGESVSERVGIPFRDITYKKEDYPSQKGLGTEERLENVKGKIGCTETDIEADNAVVVDDIATSCATLSATAQALVESGVDNVKGLVIARDEDLSNLQYANVLAEVKE</sequence>
<dbReference type="InterPro" id="IPR029057">
    <property type="entry name" value="PRTase-like"/>
</dbReference>
<protein>
    <submittedName>
        <fullName evidence="2">ComF family protein</fullName>
    </submittedName>
</protein>
<name>A0A5J5LNK6_HALHI</name>
<dbReference type="AlphaFoldDB" id="A0A5J5LNK6"/>
<dbReference type="PANTHER" id="PTHR47505:SF1">
    <property type="entry name" value="DNA UTILIZATION PROTEIN YHGH"/>
    <property type="match status" value="1"/>
</dbReference>
<accession>A0A5J5LNK6</accession>